<dbReference type="GO" id="GO:0006081">
    <property type="term" value="P:aldehyde metabolic process"/>
    <property type="evidence" value="ECO:0007669"/>
    <property type="project" value="InterPro"/>
</dbReference>
<evidence type="ECO:0000313" key="5">
    <source>
        <dbReference type="Proteomes" id="UP000325187"/>
    </source>
</evidence>
<dbReference type="InterPro" id="IPR012394">
    <property type="entry name" value="Aldehyde_DH_NAD(P)"/>
</dbReference>
<dbReference type="GO" id="GO:0005737">
    <property type="term" value="C:cytoplasm"/>
    <property type="evidence" value="ECO:0007669"/>
    <property type="project" value="TreeGrafter"/>
</dbReference>
<dbReference type="InterPro" id="IPR016163">
    <property type="entry name" value="Ald_DH_C"/>
</dbReference>
<dbReference type="InterPro" id="IPR016161">
    <property type="entry name" value="Ald_DH/histidinol_DH"/>
</dbReference>
<dbReference type="Pfam" id="PF00171">
    <property type="entry name" value="Aldedh"/>
    <property type="match status" value="1"/>
</dbReference>
<feature type="domain" description="Aldehyde dehydrogenase" evidence="3">
    <location>
        <begin position="2"/>
        <end position="77"/>
    </location>
</feature>
<comment type="caution">
    <text evidence="4">The sequence shown here is derived from an EMBL/GenBank/DDBJ whole genome shotgun (WGS) entry which is preliminary data.</text>
</comment>
<dbReference type="EMBL" id="BKCM01000003">
    <property type="protein sequence ID" value="GER00267.1"/>
    <property type="molecule type" value="Genomic_DNA"/>
</dbReference>
<sequence length="116" mass="13211">MSDVRDDMAIMQEEIFGPLLPFVPYDHVEDAINYVNSHDRPLGLYYFGSDASEERHVLERTFSGGVTVNDVVWHVGHEDLPLAVSGHRAWAAIMDGKGSRPLAMQNRFIVRRKSIW</sequence>
<dbReference type="SUPFAM" id="SSF53720">
    <property type="entry name" value="ALDH-like"/>
    <property type="match status" value="1"/>
</dbReference>
<dbReference type="PANTHER" id="PTHR43570">
    <property type="entry name" value="ALDEHYDE DEHYDROGENASE"/>
    <property type="match status" value="1"/>
</dbReference>
<keyword evidence="5" id="KW-1185">Reference proteome</keyword>
<dbReference type="AlphaFoldDB" id="A0A5A7MWQ3"/>
<dbReference type="InterPro" id="IPR015590">
    <property type="entry name" value="Aldehyde_DH_dom"/>
</dbReference>
<dbReference type="Proteomes" id="UP000325187">
    <property type="component" value="Unassembled WGS sequence"/>
</dbReference>
<dbReference type="Gene3D" id="3.40.309.10">
    <property type="entry name" value="Aldehyde Dehydrogenase, Chain A, domain 2"/>
    <property type="match status" value="1"/>
</dbReference>
<reference evidence="4 5" key="1">
    <citation type="submission" date="2019-09" db="EMBL/GenBank/DDBJ databases">
        <title>NBRP : Genome information of microbial organism related human and environment.</title>
        <authorList>
            <person name="Hattori M."/>
            <person name="Oshima K."/>
            <person name="Inaba H."/>
            <person name="Suda W."/>
            <person name="Sakamoto M."/>
            <person name="Iino T."/>
            <person name="Kitahara M."/>
            <person name="Oshida Y."/>
            <person name="Iida T."/>
            <person name="Kudo T."/>
            <person name="Itoh T."/>
            <person name="Ohkuma M."/>
        </authorList>
    </citation>
    <scope>NUCLEOTIDE SEQUENCE [LARGE SCALE GENOMIC DNA]</scope>
    <source>
        <strain evidence="4 5">Mie-1</strain>
    </source>
</reference>
<dbReference type="PANTHER" id="PTHR43570:SF16">
    <property type="entry name" value="ALDEHYDE DEHYDROGENASE TYPE III, ISOFORM Q"/>
    <property type="match status" value="1"/>
</dbReference>
<protein>
    <recommendedName>
        <fullName evidence="3">Aldehyde dehydrogenase domain-containing protein</fullName>
    </recommendedName>
</protein>
<accession>A0A5A7MWQ3</accession>
<dbReference type="GO" id="GO:0004029">
    <property type="term" value="F:aldehyde dehydrogenase (NAD+) activity"/>
    <property type="evidence" value="ECO:0007669"/>
    <property type="project" value="TreeGrafter"/>
</dbReference>
<name>A0A5A7MWQ3_9PROT</name>
<gene>
    <name evidence="4" type="ORF">JCM17845_08900</name>
</gene>
<keyword evidence="2" id="KW-0560">Oxidoreductase</keyword>
<proteinExistence type="inferred from homology"/>
<evidence type="ECO:0000256" key="2">
    <source>
        <dbReference type="ARBA" id="ARBA00023002"/>
    </source>
</evidence>
<evidence type="ECO:0000256" key="1">
    <source>
        <dbReference type="ARBA" id="ARBA00009986"/>
    </source>
</evidence>
<evidence type="ECO:0000259" key="3">
    <source>
        <dbReference type="Pfam" id="PF00171"/>
    </source>
</evidence>
<organism evidence="4 5">
    <name type="scientific">Iodidimonas gelatinilytica</name>
    <dbReference type="NCBI Taxonomy" id="1236966"/>
    <lineage>
        <taxon>Bacteria</taxon>
        <taxon>Pseudomonadati</taxon>
        <taxon>Pseudomonadota</taxon>
        <taxon>Alphaproteobacteria</taxon>
        <taxon>Iodidimonadales</taxon>
        <taxon>Iodidimonadaceae</taxon>
        <taxon>Iodidimonas</taxon>
    </lineage>
</organism>
<evidence type="ECO:0000313" key="4">
    <source>
        <dbReference type="EMBL" id="GER00267.1"/>
    </source>
</evidence>
<comment type="similarity">
    <text evidence="1">Belongs to the aldehyde dehydrogenase family.</text>
</comment>